<dbReference type="PANTHER" id="PTHR43135">
    <property type="entry name" value="ALPHA-D-RIBOSE 1-METHYLPHOSPHONATE 5-TRIPHOSPHATE DIPHOSPHATASE"/>
    <property type="match status" value="1"/>
</dbReference>
<keyword evidence="3" id="KW-1185">Reference proteome</keyword>
<name>M0P807_9EURY</name>
<organism evidence="2 3">
    <name type="scientific">Halorubrum aidingense JCM 13560</name>
    <dbReference type="NCBI Taxonomy" id="1230454"/>
    <lineage>
        <taxon>Archaea</taxon>
        <taxon>Methanobacteriati</taxon>
        <taxon>Methanobacteriota</taxon>
        <taxon>Stenosarchaea group</taxon>
        <taxon>Halobacteria</taxon>
        <taxon>Halobacteriales</taxon>
        <taxon>Haloferacaceae</taxon>
        <taxon>Halorubrum</taxon>
    </lineage>
</organism>
<dbReference type="GO" id="GO:0016810">
    <property type="term" value="F:hydrolase activity, acting on carbon-nitrogen (but not peptide) bonds"/>
    <property type="evidence" value="ECO:0007669"/>
    <property type="project" value="InterPro"/>
</dbReference>
<feature type="domain" description="Amidohydrolase-related" evidence="1">
    <location>
        <begin position="77"/>
        <end position="411"/>
    </location>
</feature>
<accession>M0P807</accession>
<dbReference type="Pfam" id="PF01979">
    <property type="entry name" value="Amidohydro_1"/>
    <property type="match status" value="1"/>
</dbReference>
<dbReference type="CDD" id="cd01299">
    <property type="entry name" value="Met_dep_hydrolase_A"/>
    <property type="match status" value="1"/>
</dbReference>
<dbReference type="InterPro" id="IPR006680">
    <property type="entry name" value="Amidohydro-rel"/>
</dbReference>
<dbReference type="PATRIC" id="fig|1230454.4.peg.2499"/>
<dbReference type="Gene3D" id="3.20.20.140">
    <property type="entry name" value="Metal-dependent hydrolases"/>
    <property type="match status" value="1"/>
</dbReference>
<dbReference type="InterPro" id="IPR032466">
    <property type="entry name" value="Metal_Hydrolase"/>
</dbReference>
<dbReference type="Gene3D" id="2.30.40.10">
    <property type="entry name" value="Urease, subunit C, domain 1"/>
    <property type="match status" value="1"/>
</dbReference>
<reference evidence="2 3" key="1">
    <citation type="journal article" date="2014" name="PLoS Genet.">
        <title>Phylogenetically driven sequencing of extremely halophilic archaea reveals strategies for static and dynamic osmo-response.</title>
        <authorList>
            <person name="Becker E.A."/>
            <person name="Seitzer P.M."/>
            <person name="Tritt A."/>
            <person name="Larsen D."/>
            <person name="Krusor M."/>
            <person name="Yao A.I."/>
            <person name="Wu D."/>
            <person name="Madern D."/>
            <person name="Eisen J.A."/>
            <person name="Darling A.E."/>
            <person name="Facciotti M.T."/>
        </authorList>
    </citation>
    <scope>NUCLEOTIDE SEQUENCE [LARGE SCALE GENOMIC DNA]</scope>
    <source>
        <strain evidence="2 3">JCM 13560</strain>
    </source>
</reference>
<dbReference type="AlphaFoldDB" id="M0P807"/>
<dbReference type="STRING" id="1230454.C461_12448"/>
<dbReference type="InterPro" id="IPR057744">
    <property type="entry name" value="OTAase-like"/>
</dbReference>
<evidence type="ECO:0000259" key="1">
    <source>
        <dbReference type="Pfam" id="PF01979"/>
    </source>
</evidence>
<comment type="caution">
    <text evidence="2">The sequence shown here is derived from an EMBL/GenBank/DDBJ whole genome shotgun (WGS) entry which is preliminary data.</text>
</comment>
<dbReference type="PANTHER" id="PTHR43135:SF3">
    <property type="entry name" value="ALPHA-D-RIBOSE 1-METHYLPHOSPHONATE 5-TRIPHOSPHATE DIPHOSPHATASE"/>
    <property type="match status" value="1"/>
</dbReference>
<evidence type="ECO:0000313" key="3">
    <source>
        <dbReference type="Proteomes" id="UP000011575"/>
    </source>
</evidence>
<dbReference type="Proteomes" id="UP000011575">
    <property type="component" value="Unassembled WGS sequence"/>
</dbReference>
<keyword evidence="2" id="KW-0378">Hydrolase</keyword>
<dbReference type="InterPro" id="IPR051781">
    <property type="entry name" value="Metallo-dep_Hydrolase"/>
</dbReference>
<dbReference type="SUPFAM" id="SSF51556">
    <property type="entry name" value="Metallo-dependent hydrolases"/>
    <property type="match status" value="1"/>
</dbReference>
<dbReference type="EMBL" id="AOJI01000029">
    <property type="protein sequence ID" value="EMA65983.1"/>
    <property type="molecule type" value="Genomic_DNA"/>
</dbReference>
<gene>
    <name evidence="2" type="ORF">C461_12448</name>
</gene>
<protein>
    <submittedName>
        <fullName evidence="2">Amidohydrolase</fullName>
    </submittedName>
</protein>
<sequence length="413" mass="42750">MDAGYRDPSVYPLNRLSYGMYVLRGGRVADVDGTRAADVAIADGEIVAVGDGVADALDERRRGSDDATEIDVDGAVIAPGLIDAHVHVMMDGRPDVATAVADSDYTASYRTASNLRDAVEAGVTTVRDLGARGTLALDAGDAVADGKIDGPRVVACGRNVIMTGGHGNWFGREADGPAEVRKAAREQLHDGADVLKCMATGGVLTEGAVTGAPELTPEELAAFTDAAAPTNTPTAAHAHGTEGIKNAVEAGITSIEHGTFMDREAAEMMAEQGTYWVPTASALRGIVDNGVEAGIPEEAVEKAEDAADHFDDAWDHALDAGVTIAMGTDAGTPFNFFADIPQELAYMVDYGLSPAGALEAATVNAADLLGLDDVGRVAEGYRADLVVLDADPAEDVSAWRNPEAVFAAGERVV</sequence>
<proteinExistence type="predicted"/>
<dbReference type="SUPFAM" id="SSF51338">
    <property type="entry name" value="Composite domain of metallo-dependent hydrolases"/>
    <property type="match status" value="1"/>
</dbReference>
<dbReference type="InterPro" id="IPR011059">
    <property type="entry name" value="Metal-dep_hydrolase_composite"/>
</dbReference>
<evidence type="ECO:0000313" key="2">
    <source>
        <dbReference type="EMBL" id="EMA65983.1"/>
    </source>
</evidence>